<dbReference type="PANTHER" id="PTHR20854">
    <property type="entry name" value="INOSITOL MONOPHOSPHATASE"/>
    <property type="match status" value="1"/>
</dbReference>
<dbReference type="Pfam" id="PF00459">
    <property type="entry name" value="Inositol_P"/>
    <property type="match status" value="1"/>
</dbReference>
<comment type="catalytic activity">
    <reaction evidence="1 7">
        <text>a myo-inositol phosphate + H2O = myo-inositol + phosphate</text>
        <dbReference type="Rhea" id="RHEA:24056"/>
        <dbReference type="ChEBI" id="CHEBI:15377"/>
        <dbReference type="ChEBI" id="CHEBI:17268"/>
        <dbReference type="ChEBI" id="CHEBI:43474"/>
        <dbReference type="ChEBI" id="CHEBI:84139"/>
        <dbReference type="EC" id="3.1.3.25"/>
    </reaction>
</comment>
<keyword evidence="4 7" id="KW-0479">Metal-binding</keyword>
<sequence length="265" mass="28969">MHPMLNTAVRAARKAGDVINRALNRIGDLNVTAKTRNDYVTEVDHAAEAAIVDIIRKAYPSHGILAEESGRQEGDDYQWIIDPLDGTTNFIHGLPQFAVSIALLHRGRIEQGVIFDPGRNELFTASRGGGAQVNDRRMRVSPARSLEGTLLGTGFPYKDQSYMDEYLATFKALAAQTAGIRRPGSAALDLAYVAAGRYDGFWEFNLSPWDIAAGVLMVQEAGGMVTDFGGGDNYLESGNVLASNGRLHTPMLKILRDNLPQEHRK</sequence>
<dbReference type="InterPro" id="IPR000760">
    <property type="entry name" value="Inositol_monophosphatase-like"/>
</dbReference>
<dbReference type="CDD" id="cd01639">
    <property type="entry name" value="IMPase"/>
    <property type="match status" value="1"/>
</dbReference>
<evidence type="ECO:0000256" key="5">
    <source>
        <dbReference type="ARBA" id="ARBA00022801"/>
    </source>
</evidence>
<comment type="similarity">
    <text evidence="3 7">Belongs to the inositol monophosphatase superfamily.</text>
</comment>
<dbReference type="RefSeq" id="WP_341371446.1">
    <property type="nucleotide sequence ID" value="NZ_JBBPCO010000011.1"/>
</dbReference>
<evidence type="ECO:0000256" key="2">
    <source>
        <dbReference type="ARBA" id="ARBA00001946"/>
    </source>
</evidence>
<evidence type="ECO:0000313" key="8">
    <source>
        <dbReference type="EMBL" id="MEK8090391.1"/>
    </source>
</evidence>
<dbReference type="InterPro" id="IPR020583">
    <property type="entry name" value="Inositol_monoP_metal-BS"/>
</dbReference>
<dbReference type="Proteomes" id="UP001446205">
    <property type="component" value="Unassembled WGS sequence"/>
</dbReference>
<dbReference type="PROSITE" id="PS00629">
    <property type="entry name" value="IMP_1"/>
    <property type="match status" value="1"/>
</dbReference>
<dbReference type="Gene3D" id="3.30.540.10">
    <property type="entry name" value="Fructose-1,6-Bisphosphatase, subunit A, domain 1"/>
    <property type="match status" value="1"/>
</dbReference>
<dbReference type="EMBL" id="JBBPCO010000011">
    <property type="protein sequence ID" value="MEK8090391.1"/>
    <property type="molecule type" value="Genomic_DNA"/>
</dbReference>
<protein>
    <recommendedName>
        <fullName evidence="7">Inositol-1-monophosphatase</fullName>
        <ecNumber evidence="7">3.1.3.25</ecNumber>
    </recommendedName>
</protein>
<organism evidence="8 9">
    <name type="scientific">Thermithiobacillus plumbiphilus</name>
    <dbReference type="NCBI Taxonomy" id="1729899"/>
    <lineage>
        <taxon>Bacteria</taxon>
        <taxon>Pseudomonadati</taxon>
        <taxon>Pseudomonadota</taxon>
        <taxon>Acidithiobacillia</taxon>
        <taxon>Acidithiobacillales</taxon>
        <taxon>Thermithiobacillaceae</taxon>
        <taxon>Thermithiobacillus</taxon>
    </lineage>
</organism>
<dbReference type="GO" id="GO:0016787">
    <property type="term" value="F:hydrolase activity"/>
    <property type="evidence" value="ECO:0007669"/>
    <property type="project" value="UniProtKB-KW"/>
</dbReference>
<keyword evidence="5 7" id="KW-0378">Hydrolase</keyword>
<proteinExistence type="inferred from homology"/>
<dbReference type="PRINTS" id="PR01959">
    <property type="entry name" value="SBIMPHPHTASE"/>
</dbReference>
<evidence type="ECO:0000256" key="3">
    <source>
        <dbReference type="ARBA" id="ARBA00009759"/>
    </source>
</evidence>
<dbReference type="EC" id="3.1.3.25" evidence="7"/>
<reference evidence="8 9" key="1">
    <citation type="submission" date="2024-04" db="EMBL/GenBank/DDBJ databases">
        <authorList>
            <person name="Abashina T."/>
            <person name="Shaikin A."/>
        </authorList>
    </citation>
    <scope>NUCLEOTIDE SEQUENCE [LARGE SCALE GENOMIC DNA]</scope>
    <source>
        <strain evidence="8 9">AAFK</strain>
    </source>
</reference>
<comment type="cofactor">
    <cofactor evidence="2 7">
        <name>Mg(2+)</name>
        <dbReference type="ChEBI" id="CHEBI:18420"/>
    </cofactor>
</comment>
<evidence type="ECO:0000256" key="1">
    <source>
        <dbReference type="ARBA" id="ARBA00001033"/>
    </source>
</evidence>
<evidence type="ECO:0000256" key="4">
    <source>
        <dbReference type="ARBA" id="ARBA00022723"/>
    </source>
</evidence>
<dbReference type="InterPro" id="IPR020550">
    <property type="entry name" value="Inositol_monophosphatase_CS"/>
</dbReference>
<dbReference type="PRINTS" id="PR00377">
    <property type="entry name" value="IMPHPHTASES"/>
</dbReference>
<evidence type="ECO:0000256" key="6">
    <source>
        <dbReference type="ARBA" id="ARBA00022842"/>
    </source>
</evidence>
<comment type="caution">
    <text evidence="8">The sequence shown here is derived from an EMBL/GenBank/DDBJ whole genome shotgun (WGS) entry which is preliminary data.</text>
</comment>
<dbReference type="InterPro" id="IPR033942">
    <property type="entry name" value="IMPase"/>
</dbReference>
<name>A0ABU9DBN8_9PROT</name>
<dbReference type="InterPro" id="IPR022337">
    <property type="entry name" value="Inositol_monophosphatase_SuhB"/>
</dbReference>
<dbReference type="PANTHER" id="PTHR20854:SF4">
    <property type="entry name" value="INOSITOL-1-MONOPHOSPHATASE-RELATED"/>
    <property type="match status" value="1"/>
</dbReference>
<accession>A0ABU9DBN8</accession>
<evidence type="ECO:0000256" key="7">
    <source>
        <dbReference type="RuleBase" id="RU364068"/>
    </source>
</evidence>
<gene>
    <name evidence="8" type="ORF">WOB96_11540</name>
</gene>
<dbReference type="PROSITE" id="PS00630">
    <property type="entry name" value="IMP_2"/>
    <property type="match status" value="1"/>
</dbReference>
<dbReference type="Gene3D" id="3.40.190.80">
    <property type="match status" value="1"/>
</dbReference>
<keyword evidence="9" id="KW-1185">Reference proteome</keyword>
<evidence type="ECO:0000313" key="9">
    <source>
        <dbReference type="Proteomes" id="UP001446205"/>
    </source>
</evidence>
<dbReference type="SUPFAM" id="SSF56655">
    <property type="entry name" value="Carbohydrate phosphatase"/>
    <property type="match status" value="1"/>
</dbReference>
<keyword evidence="6 7" id="KW-0460">Magnesium</keyword>